<dbReference type="AlphaFoldDB" id="A0A179CYB8"/>
<feature type="chain" id="PRO_5008100145" description="Lipoprotein" evidence="1">
    <location>
        <begin position="19"/>
        <end position="76"/>
    </location>
</feature>
<dbReference type="Proteomes" id="UP000078358">
    <property type="component" value="Unassembled WGS sequence"/>
</dbReference>
<reference evidence="2 3" key="1">
    <citation type="submission" date="2014-01" db="EMBL/GenBank/DDBJ databases">
        <authorList>
            <person name="Zuccon D."/>
        </authorList>
    </citation>
    <scope>NUCLEOTIDE SEQUENCE [LARGE SCALE GENOMIC DNA]</scope>
    <source>
        <strain evidence="2 3">Y31</strain>
    </source>
</reference>
<proteinExistence type="predicted"/>
<accession>A0A179CYB8</accession>
<keyword evidence="1" id="KW-0732">Signal</keyword>
<evidence type="ECO:0000313" key="2">
    <source>
        <dbReference type="EMBL" id="OAQ14904.1"/>
    </source>
</evidence>
<evidence type="ECO:0008006" key="4">
    <source>
        <dbReference type="Google" id="ProtNLM"/>
    </source>
</evidence>
<organism evidence="2 3">
    <name type="scientific">Bibersteinia trehalosi Y31</name>
    <dbReference type="NCBI Taxonomy" id="1261658"/>
    <lineage>
        <taxon>Bacteria</taxon>
        <taxon>Pseudomonadati</taxon>
        <taxon>Pseudomonadota</taxon>
        <taxon>Gammaproteobacteria</taxon>
        <taxon>Pasteurellales</taxon>
        <taxon>Pasteurellaceae</taxon>
        <taxon>Bibersteinia</taxon>
    </lineage>
</organism>
<gene>
    <name evidence="2" type="ORF">F480_06535</name>
</gene>
<dbReference type="PROSITE" id="PS51257">
    <property type="entry name" value="PROKAR_LIPOPROTEIN"/>
    <property type="match status" value="1"/>
</dbReference>
<sequence length="76" mass="8971">MKKIAKLFTLITASALLASCASPQYTWYKKGVSREEMRSYYRECEYNVGMNKMSQEKENRLMRACMEKAGFRWVAR</sequence>
<comment type="caution">
    <text evidence="2">The sequence shown here is derived from an EMBL/GenBank/DDBJ whole genome shotgun (WGS) entry which is preliminary data.</text>
</comment>
<evidence type="ECO:0000313" key="3">
    <source>
        <dbReference type="Proteomes" id="UP000078358"/>
    </source>
</evidence>
<dbReference type="RefSeq" id="WP_064318576.1">
    <property type="nucleotide sequence ID" value="NZ_JACI01000002.1"/>
</dbReference>
<name>A0A179CYB8_BIBTR</name>
<dbReference type="PATRIC" id="fig|1261658.3.peg.1296"/>
<feature type="signal peptide" evidence="1">
    <location>
        <begin position="1"/>
        <end position="18"/>
    </location>
</feature>
<evidence type="ECO:0000256" key="1">
    <source>
        <dbReference type="SAM" id="SignalP"/>
    </source>
</evidence>
<dbReference type="EMBL" id="JACI01000002">
    <property type="protein sequence ID" value="OAQ14904.1"/>
    <property type="molecule type" value="Genomic_DNA"/>
</dbReference>
<protein>
    <recommendedName>
        <fullName evidence="4">Lipoprotein</fullName>
    </recommendedName>
</protein>